<evidence type="ECO:0000256" key="1">
    <source>
        <dbReference type="ARBA" id="ARBA00009437"/>
    </source>
</evidence>
<evidence type="ECO:0000313" key="6">
    <source>
        <dbReference type="EMBL" id="USI73554.1"/>
    </source>
</evidence>
<dbReference type="RefSeq" id="WP_252167363.1">
    <property type="nucleotide sequence ID" value="NZ_CP084930.1"/>
</dbReference>
<evidence type="ECO:0000256" key="2">
    <source>
        <dbReference type="ARBA" id="ARBA00023015"/>
    </source>
</evidence>
<accession>A0ABY4X9H3</accession>
<keyword evidence="3" id="KW-0238">DNA-binding</keyword>
<organism evidence="6 7">
    <name type="scientific">Sphingomonas morindae</name>
    <dbReference type="NCBI Taxonomy" id="1541170"/>
    <lineage>
        <taxon>Bacteria</taxon>
        <taxon>Pseudomonadati</taxon>
        <taxon>Pseudomonadota</taxon>
        <taxon>Alphaproteobacteria</taxon>
        <taxon>Sphingomonadales</taxon>
        <taxon>Sphingomonadaceae</taxon>
        <taxon>Sphingomonas</taxon>
    </lineage>
</organism>
<dbReference type="PANTHER" id="PTHR30537:SF5">
    <property type="entry name" value="HTH-TYPE TRANSCRIPTIONAL ACTIVATOR TTDR-RELATED"/>
    <property type="match status" value="1"/>
</dbReference>
<dbReference type="SUPFAM" id="SSF46785">
    <property type="entry name" value="Winged helix' DNA-binding domain"/>
    <property type="match status" value="1"/>
</dbReference>
<dbReference type="Pfam" id="PF03466">
    <property type="entry name" value="LysR_substrate"/>
    <property type="match status" value="1"/>
</dbReference>
<sequence length="306" mass="33133">MVQQSRTIDLHELRVFASVVRQGGITAAARALDVSKSTISMQITRLEARLGVRLVERTSRRVALTREGEQLLPRIQSILAEADYLLEDMDRARTSPRGLVRIAVPPAFGGALLGHLVPAIAERYPDIELAVEPSYDLDDVQDPAFDFAVRVGQVGDDGLIADRVGSFARILVGSAEAAMLPSDIAMLDTVPLLAFSGSSTRVSWQLRKTDGSGGEIVLDCSAKVAVRDFDLLLRLVRAGQGVTMVPAFMVRQELASGRLVHLFPEWASPEVDVLLAYRIGASRISRVAAVLDEARKAALRVLAGEV</sequence>
<dbReference type="Gene3D" id="1.10.10.10">
    <property type="entry name" value="Winged helix-like DNA-binding domain superfamily/Winged helix DNA-binding domain"/>
    <property type="match status" value="1"/>
</dbReference>
<keyword evidence="2" id="KW-0805">Transcription regulation</keyword>
<gene>
    <name evidence="6" type="ORF">LHA26_03470</name>
</gene>
<dbReference type="EMBL" id="CP084930">
    <property type="protein sequence ID" value="USI73554.1"/>
    <property type="molecule type" value="Genomic_DNA"/>
</dbReference>
<dbReference type="InterPro" id="IPR036390">
    <property type="entry name" value="WH_DNA-bd_sf"/>
</dbReference>
<dbReference type="PANTHER" id="PTHR30537">
    <property type="entry name" value="HTH-TYPE TRANSCRIPTIONAL REGULATOR"/>
    <property type="match status" value="1"/>
</dbReference>
<name>A0ABY4X9H3_9SPHN</name>
<dbReference type="PRINTS" id="PR00039">
    <property type="entry name" value="HTHLYSR"/>
</dbReference>
<evidence type="ECO:0000256" key="3">
    <source>
        <dbReference type="ARBA" id="ARBA00023125"/>
    </source>
</evidence>
<dbReference type="InterPro" id="IPR036388">
    <property type="entry name" value="WH-like_DNA-bd_sf"/>
</dbReference>
<dbReference type="PROSITE" id="PS50931">
    <property type="entry name" value="HTH_LYSR"/>
    <property type="match status" value="1"/>
</dbReference>
<evidence type="ECO:0000259" key="5">
    <source>
        <dbReference type="PROSITE" id="PS50931"/>
    </source>
</evidence>
<dbReference type="Gene3D" id="3.40.190.290">
    <property type="match status" value="1"/>
</dbReference>
<reference evidence="6" key="1">
    <citation type="journal article" date="2022" name="Toxins">
        <title>Genomic Analysis of Sphingopyxis sp. USTB-05 for Biodegrading Cyanobacterial Hepatotoxins.</title>
        <authorList>
            <person name="Liu C."/>
            <person name="Xu Q."/>
            <person name="Zhao Z."/>
            <person name="Zhang H."/>
            <person name="Liu X."/>
            <person name="Yin C."/>
            <person name="Liu Y."/>
            <person name="Yan H."/>
        </authorList>
    </citation>
    <scope>NUCLEOTIDE SEQUENCE</scope>
    <source>
        <strain evidence="6">NBD5</strain>
    </source>
</reference>
<protein>
    <submittedName>
        <fullName evidence="6">LysR family transcriptional regulator</fullName>
    </submittedName>
</protein>
<evidence type="ECO:0000256" key="4">
    <source>
        <dbReference type="ARBA" id="ARBA00023163"/>
    </source>
</evidence>
<keyword evidence="7" id="KW-1185">Reference proteome</keyword>
<dbReference type="InterPro" id="IPR058163">
    <property type="entry name" value="LysR-type_TF_proteobact-type"/>
</dbReference>
<dbReference type="SUPFAM" id="SSF53850">
    <property type="entry name" value="Periplasmic binding protein-like II"/>
    <property type="match status" value="1"/>
</dbReference>
<dbReference type="Pfam" id="PF00126">
    <property type="entry name" value="HTH_1"/>
    <property type="match status" value="1"/>
</dbReference>
<dbReference type="CDD" id="cd08422">
    <property type="entry name" value="PBP2_CrgA_like"/>
    <property type="match status" value="1"/>
</dbReference>
<feature type="domain" description="HTH lysR-type" evidence="5">
    <location>
        <begin position="8"/>
        <end position="65"/>
    </location>
</feature>
<keyword evidence="4" id="KW-0804">Transcription</keyword>
<dbReference type="InterPro" id="IPR005119">
    <property type="entry name" value="LysR_subst-bd"/>
</dbReference>
<comment type="similarity">
    <text evidence="1">Belongs to the LysR transcriptional regulatory family.</text>
</comment>
<evidence type="ECO:0000313" key="7">
    <source>
        <dbReference type="Proteomes" id="UP001056937"/>
    </source>
</evidence>
<dbReference type="Proteomes" id="UP001056937">
    <property type="component" value="Chromosome 1"/>
</dbReference>
<dbReference type="InterPro" id="IPR000847">
    <property type="entry name" value="LysR_HTH_N"/>
</dbReference>
<proteinExistence type="inferred from homology"/>